<feature type="non-terminal residue" evidence="1">
    <location>
        <position position="1"/>
    </location>
</feature>
<keyword evidence="2" id="KW-1185">Reference proteome</keyword>
<gene>
    <name evidence="1" type="ORF">PACLA_8A039847</name>
</gene>
<feature type="non-terminal residue" evidence="1">
    <location>
        <position position="75"/>
    </location>
</feature>
<dbReference type="EMBL" id="CACRXK020004268">
    <property type="protein sequence ID" value="CAB4002144.1"/>
    <property type="molecule type" value="Genomic_DNA"/>
</dbReference>
<accession>A0A6S7HB06</accession>
<comment type="caution">
    <text evidence="1">The sequence shown here is derived from an EMBL/GenBank/DDBJ whole genome shotgun (WGS) entry which is preliminary data.</text>
</comment>
<name>A0A6S7HB06_PARCT</name>
<evidence type="ECO:0000313" key="1">
    <source>
        <dbReference type="EMBL" id="CAB4002144.1"/>
    </source>
</evidence>
<reference evidence="1" key="1">
    <citation type="submission" date="2020-04" db="EMBL/GenBank/DDBJ databases">
        <authorList>
            <person name="Alioto T."/>
            <person name="Alioto T."/>
            <person name="Gomez Garrido J."/>
        </authorList>
    </citation>
    <scope>NUCLEOTIDE SEQUENCE</scope>
    <source>
        <strain evidence="1">A484AB</strain>
    </source>
</reference>
<evidence type="ECO:0000313" key="2">
    <source>
        <dbReference type="Proteomes" id="UP001152795"/>
    </source>
</evidence>
<protein>
    <submittedName>
        <fullName evidence="1">Uncharacterized protein</fullName>
    </submittedName>
</protein>
<dbReference type="AlphaFoldDB" id="A0A6S7HB06"/>
<dbReference type="Proteomes" id="UP001152795">
    <property type="component" value="Unassembled WGS sequence"/>
</dbReference>
<organism evidence="1 2">
    <name type="scientific">Paramuricea clavata</name>
    <name type="common">Red gorgonian</name>
    <name type="synonym">Violescent sea-whip</name>
    <dbReference type="NCBI Taxonomy" id="317549"/>
    <lineage>
        <taxon>Eukaryota</taxon>
        <taxon>Metazoa</taxon>
        <taxon>Cnidaria</taxon>
        <taxon>Anthozoa</taxon>
        <taxon>Octocorallia</taxon>
        <taxon>Malacalcyonacea</taxon>
        <taxon>Plexauridae</taxon>
        <taxon>Paramuricea</taxon>
    </lineage>
</organism>
<proteinExistence type="predicted"/>
<sequence length="75" mass="8204">IVLVVATGTVGYFVKEHHDFIKEALGDSLLDPFDFGVYERHENFLYTTSVGVIIAILSLVASFTGLLEKQGAIFA</sequence>